<reference evidence="3 4" key="1">
    <citation type="submission" date="2019-10" db="EMBL/GenBank/DDBJ databases">
        <title>Alcanivorax sp.PA15-N-34 draft genome sequence.</title>
        <authorList>
            <person name="Liao X."/>
            <person name="Shao Z."/>
        </authorList>
    </citation>
    <scope>NUCLEOTIDE SEQUENCE [LARGE SCALE GENOMIC DNA]</scope>
    <source>
        <strain evidence="3 4">PA15-N-34</strain>
    </source>
</reference>
<dbReference type="GO" id="GO:0010181">
    <property type="term" value="F:FMN binding"/>
    <property type="evidence" value="ECO:0007669"/>
    <property type="project" value="InterPro"/>
</dbReference>
<evidence type="ECO:0000313" key="4">
    <source>
        <dbReference type="Proteomes" id="UP000469421"/>
    </source>
</evidence>
<dbReference type="Proteomes" id="UP000469421">
    <property type="component" value="Unassembled WGS sequence"/>
</dbReference>
<evidence type="ECO:0000313" key="3">
    <source>
        <dbReference type="EMBL" id="MQX54602.1"/>
    </source>
</evidence>
<evidence type="ECO:0000259" key="2">
    <source>
        <dbReference type="SMART" id="SM00900"/>
    </source>
</evidence>
<gene>
    <name evidence="3" type="ORF">GFN93_15215</name>
</gene>
<feature type="domain" description="FMN-binding" evidence="2">
    <location>
        <begin position="90"/>
        <end position="169"/>
    </location>
</feature>
<keyword evidence="1" id="KW-0732">Signal</keyword>
<name>A0A6N7LW21_9GAMM</name>
<protein>
    <submittedName>
        <fullName evidence="3">FMN-binding protein</fullName>
    </submittedName>
</protein>
<organism evidence="3 4">
    <name type="scientific">Alcanivorax sediminis</name>
    <dbReference type="NCBI Taxonomy" id="2663008"/>
    <lineage>
        <taxon>Bacteria</taxon>
        <taxon>Pseudomonadati</taxon>
        <taxon>Pseudomonadota</taxon>
        <taxon>Gammaproteobacteria</taxon>
        <taxon>Oceanospirillales</taxon>
        <taxon>Alcanivoracaceae</taxon>
        <taxon>Alcanivorax</taxon>
    </lineage>
</organism>
<comment type="caution">
    <text evidence="3">The sequence shown here is derived from an EMBL/GenBank/DDBJ whole genome shotgun (WGS) entry which is preliminary data.</text>
</comment>
<dbReference type="EMBL" id="WIRE01000002">
    <property type="protein sequence ID" value="MQX54602.1"/>
    <property type="molecule type" value="Genomic_DNA"/>
</dbReference>
<evidence type="ECO:0000256" key="1">
    <source>
        <dbReference type="SAM" id="SignalP"/>
    </source>
</evidence>
<proteinExistence type="predicted"/>
<dbReference type="GO" id="GO:0016020">
    <property type="term" value="C:membrane"/>
    <property type="evidence" value="ECO:0007669"/>
    <property type="project" value="InterPro"/>
</dbReference>
<dbReference type="SMART" id="SM00900">
    <property type="entry name" value="FMN_bind"/>
    <property type="match status" value="1"/>
</dbReference>
<accession>A0A6N7LW21</accession>
<sequence>MLMRVFAKAAGWALLTLLFCASVSAQAEDVYLSVPDFLSEQYETVPKPAMLWLDEAQRKDAESVSGEDPGFRQRYWLSDQKSSWVINVIGRDHPITLGISVKDGRIAALRVLIYRESRGWEVRHPFFTRQFDQAAMDNGKLDRGIDNITGATLSVNALQRAARLALWLDSQLPQE</sequence>
<dbReference type="InterPro" id="IPR007329">
    <property type="entry name" value="FMN-bd"/>
</dbReference>
<feature type="signal peptide" evidence="1">
    <location>
        <begin position="1"/>
        <end position="27"/>
    </location>
</feature>
<feature type="chain" id="PRO_5026672178" evidence="1">
    <location>
        <begin position="28"/>
        <end position="175"/>
    </location>
</feature>
<dbReference type="Pfam" id="PF04205">
    <property type="entry name" value="FMN_bind"/>
    <property type="match status" value="1"/>
</dbReference>
<keyword evidence="4" id="KW-1185">Reference proteome</keyword>
<dbReference type="AlphaFoldDB" id="A0A6N7LW21"/>